<comment type="caution">
    <text evidence="11">The sequence shown here is derived from an EMBL/GenBank/DDBJ whole genome shotgun (WGS) entry which is preliminary data.</text>
</comment>
<dbReference type="GO" id="GO:0005524">
    <property type="term" value="F:ATP binding"/>
    <property type="evidence" value="ECO:0007669"/>
    <property type="project" value="UniProtKB-KW"/>
</dbReference>
<dbReference type="OrthoDB" id="3778994at2"/>
<keyword evidence="3" id="KW-0808">Transferase</keyword>
<sequence>MAGPDGSWHGNVEQVDGEGADVGDGVDLRLLIREEGATGFAAALLVLKGTLVAQAAAHRDGAVYPDLAPENVIVTPAGGIRLTADPAETPAYKAPELWRGAPASPASDIYAATAVFFECLTGGPPFDAAAAARLGWLHRTVPPPVEQVPEGLRRLVERGLSKAPQHRPSSAAAFAAEVEAVAVAALGPDWERPGRVALAALASSHASAVPEEPVSPPAAPRPSRVKVATLVALAAAAVVVVAVSAGDRPSRQSHQAAEPPARPAVTLLPTPSLVVVQPVENSEPLPVHHKPVVIAEETGSPRIATPRQSPTPTPKAKKPRISESQAPDASADPVPDGESQQPPPPASEPASAPILEVEASVELPILGGNGLDVSVGVGTGLLGLSL</sequence>
<keyword evidence="5" id="KW-0418">Kinase</keyword>
<evidence type="ECO:0000256" key="2">
    <source>
        <dbReference type="ARBA" id="ARBA00022527"/>
    </source>
</evidence>
<evidence type="ECO:0000256" key="8">
    <source>
        <dbReference type="ARBA" id="ARBA00048679"/>
    </source>
</evidence>
<dbReference type="InterPro" id="IPR011009">
    <property type="entry name" value="Kinase-like_dom_sf"/>
</dbReference>
<reference evidence="11 12" key="1">
    <citation type="submission" date="2019-10" db="EMBL/GenBank/DDBJ databases">
        <title>Whole genome shotgun sequence of Acrocarpospora macrocephala NBRC 16266.</title>
        <authorList>
            <person name="Ichikawa N."/>
            <person name="Kimura A."/>
            <person name="Kitahashi Y."/>
            <person name="Komaki H."/>
            <person name="Oguchi A."/>
        </authorList>
    </citation>
    <scope>NUCLEOTIDE SEQUENCE [LARGE SCALE GENOMIC DNA]</scope>
    <source>
        <strain evidence="11 12">NBRC 16266</strain>
    </source>
</reference>
<dbReference type="Proteomes" id="UP000331127">
    <property type="component" value="Unassembled WGS sequence"/>
</dbReference>
<keyword evidence="12" id="KW-1185">Reference proteome</keyword>
<evidence type="ECO:0000256" key="4">
    <source>
        <dbReference type="ARBA" id="ARBA00022741"/>
    </source>
</evidence>
<dbReference type="EMBL" id="BLAE01000052">
    <property type="protein sequence ID" value="GES13969.1"/>
    <property type="molecule type" value="Genomic_DNA"/>
</dbReference>
<dbReference type="Pfam" id="PF00069">
    <property type="entry name" value="Pkinase"/>
    <property type="match status" value="1"/>
</dbReference>
<dbReference type="InterPro" id="IPR050660">
    <property type="entry name" value="NEK_Ser/Thr_kinase"/>
</dbReference>
<evidence type="ECO:0000256" key="1">
    <source>
        <dbReference type="ARBA" id="ARBA00012513"/>
    </source>
</evidence>
<keyword evidence="2" id="KW-0723">Serine/threonine-protein kinase</keyword>
<dbReference type="PANTHER" id="PTHR43671">
    <property type="entry name" value="SERINE/THREONINE-PROTEIN KINASE NEK"/>
    <property type="match status" value="1"/>
</dbReference>
<evidence type="ECO:0000256" key="3">
    <source>
        <dbReference type="ARBA" id="ARBA00022679"/>
    </source>
</evidence>
<accession>A0A5M3X1F7</accession>
<proteinExistence type="predicted"/>
<evidence type="ECO:0000256" key="5">
    <source>
        <dbReference type="ARBA" id="ARBA00022777"/>
    </source>
</evidence>
<dbReference type="Gene3D" id="1.10.510.10">
    <property type="entry name" value="Transferase(Phosphotransferase) domain 1"/>
    <property type="match status" value="1"/>
</dbReference>
<keyword evidence="6" id="KW-0067">ATP-binding</keyword>
<evidence type="ECO:0000256" key="7">
    <source>
        <dbReference type="ARBA" id="ARBA00047899"/>
    </source>
</evidence>
<evidence type="ECO:0000256" key="6">
    <source>
        <dbReference type="ARBA" id="ARBA00022840"/>
    </source>
</evidence>
<gene>
    <name evidence="11" type="ORF">Amac_075660</name>
</gene>
<dbReference type="RefSeq" id="WP_155359177.1">
    <property type="nucleotide sequence ID" value="NZ_BAAAHL010000054.1"/>
</dbReference>
<organism evidence="11 12">
    <name type="scientific">Acrocarpospora macrocephala</name>
    <dbReference type="NCBI Taxonomy" id="150177"/>
    <lineage>
        <taxon>Bacteria</taxon>
        <taxon>Bacillati</taxon>
        <taxon>Actinomycetota</taxon>
        <taxon>Actinomycetes</taxon>
        <taxon>Streptosporangiales</taxon>
        <taxon>Streptosporangiaceae</taxon>
        <taxon>Acrocarpospora</taxon>
    </lineage>
</organism>
<evidence type="ECO:0000313" key="12">
    <source>
        <dbReference type="Proteomes" id="UP000331127"/>
    </source>
</evidence>
<evidence type="ECO:0000259" key="10">
    <source>
        <dbReference type="PROSITE" id="PS50011"/>
    </source>
</evidence>
<feature type="domain" description="Protein kinase" evidence="10">
    <location>
        <begin position="1"/>
        <end position="181"/>
    </location>
</feature>
<feature type="region of interest" description="Disordered" evidence="9">
    <location>
        <begin position="296"/>
        <end position="355"/>
    </location>
</feature>
<dbReference type="GO" id="GO:0004674">
    <property type="term" value="F:protein serine/threonine kinase activity"/>
    <property type="evidence" value="ECO:0007669"/>
    <property type="project" value="UniProtKB-KW"/>
</dbReference>
<evidence type="ECO:0000256" key="9">
    <source>
        <dbReference type="SAM" id="MobiDB-lite"/>
    </source>
</evidence>
<name>A0A5M3X1F7_9ACTN</name>
<protein>
    <recommendedName>
        <fullName evidence="1">non-specific serine/threonine protein kinase</fullName>
        <ecNumber evidence="1">2.7.11.1</ecNumber>
    </recommendedName>
</protein>
<keyword evidence="4" id="KW-0547">Nucleotide-binding</keyword>
<comment type="catalytic activity">
    <reaction evidence="8">
        <text>L-seryl-[protein] + ATP = O-phospho-L-seryl-[protein] + ADP + H(+)</text>
        <dbReference type="Rhea" id="RHEA:17989"/>
        <dbReference type="Rhea" id="RHEA-COMP:9863"/>
        <dbReference type="Rhea" id="RHEA-COMP:11604"/>
        <dbReference type="ChEBI" id="CHEBI:15378"/>
        <dbReference type="ChEBI" id="CHEBI:29999"/>
        <dbReference type="ChEBI" id="CHEBI:30616"/>
        <dbReference type="ChEBI" id="CHEBI:83421"/>
        <dbReference type="ChEBI" id="CHEBI:456216"/>
        <dbReference type="EC" id="2.7.11.1"/>
    </reaction>
</comment>
<dbReference type="SMART" id="SM00220">
    <property type="entry name" value="S_TKc"/>
    <property type="match status" value="1"/>
</dbReference>
<dbReference type="InterPro" id="IPR000719">
    <property type="entry name" value="Prot_kinase_dom"/>
</dbReference>
<dbReference type="EC" id="2.7.11.1" evidence="1"/>
<dbReference type="PROSITE" id="PS50011">
    <property type="entry name" value="PROTEIN_KINASE_DOM"/>
    <property type="match status" value="1"/>
</dbReference>
<dbReference type="AlphaFoldDB" id="A0A5M3X1F7"/>
<dbReference type="PANTHER" id="PTHR43671:SF98">
    <property type="entry name" value="SERINE_THREONINE-PROTEIN KINASE NEK11"/>
    <property type="match status" value="1"/>
</dbReference>
<dbReference type="SUPFAM" id="SSF56112">
    <property type="entry name" value="Protein kinase-like (PK-like)"/>
    <property type="match status" value="1"/>
</dbReference>
<comment type="catalytic activity">
    <reaction evidence="7">
        <text>L-threonyl-[protein] + ATP = O-phospho-L-threonyl-[protein] + ADP + H(+)</text>
        <dbReference type="Rhea" id="RHEA:46608"/>
        <dbReference type="Rhea" id="RHEA-COMP:11060"/>
        <dbReference type="Rhea" id="RHEA-COMP:11605"/>
        <dbReference type="ChEBI" id="CHEBI:15378"/>
        <dbReference type="ChEBI" id="CHEBI:30013"/>
        <dbReference type="ChEBI" id="CHEBI:30616"/>
        <dbReference type="ChEBI" id="CHEBI:61977"/>
        <dbReference type="ChEBI" id="CHEBI:456216"/>
        <dbReference type="EC" id="2.7.11.1"/>
    </reaction>
</comment>
<evidence type="ECO:0000313" key="11">
    <source>
        <dbReference type="EMBL" id="GES13969.1"/>
    </source>
</evidence>